<evidence type="ECO:0000313" key="3">
    <source>
        <dbReference type="Proteomes" id="UP001610104"/>
    </source>
</evidence>
<dbReference type="PANTHER" id="PTHR43312:SF1">
    <property type="entry name" value="NADP-DEPENDENT OXIDOREDUCTASE DOMAIN-CONTAINING PROTEIN"/>
    <property type="match status" value="1"/>
</dbReference>
<accession>A0ABW7MKH5</accession>
<proteinExistence type="predicted"/>
<dbReference type="InterPro" id="IPR023210">
    <property type="entry name" value="NADP_OxRdtase_dom"/>
</dbReference>
<dbReference type="CDD" id="cd19086">
    <property type="entry name" value="AKR_AKR11C1"/>
    <property type="match status" value="1"/>
</dbReference>
<sequence>MKYNKYIKDSILVSEIGLGAWQLGHNSGWQSMTEKEAVELVEKSLEYGINFFDTAPNYGHGTGEERLGKALKGIDRNKIVINTKFGHTDSGTTNFNSDYIRESLEGSLKRLQVNYVDSLIIHNPPTAYLDGNKNAHYEILERLIEEGKIKAYGASLDTYKDMKLLMNTTNAKVIEAFFNILHQDAAQAFAMALENEVGIIAKIPLDSGWLSGKYTAESTFNDIRSRWSRQDIQTRAHLVNRVNEIIQAKESLAQKAISFCLAYDAVSTVIPGNVNIAQLKSNVESINNPISDELFQKLEDFYLNEVKLLNLPW</sequence>
<feature type="domain" description="NADP-dependent oxidoreductase" evidence="1">
    <location>
        <begin position="15"/>
        <end position="301"/>
    </location>
</feature>
<comment type="caution">
    <text evidence="2">The sequence shown here is derived from an EMBL/GenBank/DDBJ whole genome shotgun (WGS) entry which is preliminary data.</text>
</comment>
<dbReference type="EMBL" id="JBAWKC010000001">
    <property type="protein sequence ID" value="MFH6767317.1"/>
    <property type="molecule type" value="Genomic_DNA"/>
</dbReference>
<dbReference type="InterPro" id="IPR053135">
    <property type="entry name" value="AKR2_Oxidoreductase"/>
</dbReference>
<keyword evidence="2" id="KW-0560">Oxidoreductase</keyword>
<gene>
    <name evidence="2" type="ORF">V8G56_01105</name>
</gene>
<protein>
    <submittedName>
        <fullName evidence="2">Aldo/keto reductase</fullName>
        <ecNumber evidence="2">1.1.1.-</ecNumber>
    </submittedName>
</protein>
<reference evidence="2 3" key="1">
    <citation type="submission" date="2024-02" db="EMBL/GenBank/DDBJ databases">
        <title>A Gaetbulibacter species isolated from tidal flats and genomic insights of their niches.</title>
        <authorList>
            <person name="Ye Y."/>
        </authorList>
    </citation>
    <scope>NUCLEOTIDE SEQUENCE [LARGE SCALE GENOMIC DNA]</scope>
    <source>
        <strain evidence="2 3">KEM-8</strain>
    </source>
</reference>
<dbReference type="GO" id="GO:0016491">
    <property type="term" value="F:oxidoreductase activity"/>
    <property type="evidence" value="ECO:0007669"/>
    <property type="project" value="UniProtKB-KW"/>
</dbReference>
<dbReference type="InterPro" id="IPR036812">
    <property type="entry name" value="NAD(P)_OxRdtase_dom_sf"/>
</dbReference>
<organism evidence="2 3">
    <name type="scientific">Gaetbulibacter aquiaggeris</name>
    <dbReference type="NCBI Taxonomy" id="1735373"/>
    <lineage>
        <taxon>Bacteria</taxon>
        <taxon>Pseudomonadati</taxon>
        <taxon>Bacteroidota</taxon>
        <taxon>Flavobacteriia</taxon>
        <taxon>Flavobacteriales</taxon>
        <taxon>Flavobacteriaceae</taxon>
        <taxon>Gaetbulibacter</taxon>
    </lineage>
</organism>
<dbReference type="Pfam" id="PF00248">
    <property type="entry name" value="Aldo_ket_red"/>
    <property type="match status" value="1"/>
</dbReference>
<dbReference type="PANTHER" id="PTHR43312">
    <property type="entry name" value="D-THREO-ALDOSE 1-DEHYDROGENASE"/>
    <property type="match status" value="1"/>
</dbReference>
<evidence type="ECO:0000313" key="2">
    <source>
        <dbReference type="EMBL" id="MFH6767317.1"/>
    </source>
</evidence>
<dbReference type="Gene3D" id="3.20.20.100">
    <property type="entry name" value="NADP-dependent oxidoreductase domain"/>
    <property type="match status" value="1"/>
</dbReference>
<evidence type="ECO:0000259" key="1">
    <source>
        <dbReference type="Pfam" id="PF00248"/>
    </source>
</evidence>
<dbReference type="RefSeq" id="WP_395436600.1">
    <property type="nucleotide sequence ID" value="NZ_JBAWKC010000001.1"/>
</dbReference>
<dbReference type="EC" id="1.1.1.-" evidence="2"/>
<dbReference type="SUPFAM" id="SSF51430">
    <property type="entry name" value="NAD(P)-linked oxidoreductase"/>
    <property type="match status" value="1"/>
</dbReference>
<keyword evidence="3" id="KW-1185">Reference proteome</keyword>
<dbReference type="Proteomes" id="UP001610104">
    <property type="component" value="Unassembled WGS sequence"/>
</dbReference>
<name>A0ABW7MKH5_9FLAO</name>